<dbReference type="InterPro" id="IPR001308">
    <property type="entry name" value="ETF_a/FixB"/>
</dbReference>
<dbReference type="PANTHER" id="PTHR43153:SF1">
    <property type="entry name" value="ELECTRON TRANSFER FLAVOPROTEIN SUBUNIT ALPHA, MITOCHONDRIAL"/>
    <property type="match status" value="1"/>
</dbReference>
<sequence>MKVLIVTADGCELSCLQTTAFLSMFDENTKPIETTVFQLGYSSEARVQSWVPQHLNLQCIYTLDADPVLNASSIADSVKALTNKNGYDLVAFVCGAVSEQLAVRSSARIGGNIALQIQSVIPTPQGWKTEQSAYANQMVLTSDFSAKALCITVVPAVDNKLKTYLTDSELIAYSMDSKCHNQDDTQGSIRLLSKKSNNKSSALLESDKVVVYGRGAGGADKIADLVSLASEIGMEVGASRAAVSNGWFTTDQQVGVSGNSLSAKLVVVAGISGTGAFMHGIKDTGYIVAINSDPNAAVFRCADVGIIGSLHEVLPLLKAKIESDIFT</sequence>
<proteinExistence type="predicted"/>
<comment type="caution">
    <text evidence="2">The sequence shown here is derived from an EMBL/GenBank/DDBJ whole genome shotgun (WGS) entry which is preliminary data.</text>
</comment>
<dbReference type="PANTHER" id="PTHR43153">
    <property type="entry name" value="ELECTRON TRANSFER FLAVOPROTEIN ALPHA"/>
    <property type="match status" value="1"/>
</dbReference>
<evidence type="ECO:0000259" key="1">
    <source>
        <dbReference type="Pfam" id="PF00766"/>
    </source>
</evidence>
<evidence type="ECO:0000313" key="2">
    <source>
        <dbReference type="EMBL" id="MDB1125215.1"/>
    </source>
</evidence>
<dbReference type="InterPro" id="IPR014731">
    <property type="entry name" value="ETF_asu_C"/>
</dbReference>
<dbReference type="Proteomes" id="UP001210678">
    <property type="component" value="Unassembled WGS sequence"/>
</dbReference>
<protein>
    <submittedName>
        <fullName evidence="2">FAD-binding protein</fullName>
    </submittedName>
</protein>
<dbReference type="EMBL" id="JAQLOI010000003">
    <property type="protein sequence ID" value="MDB1125215.1"/>
    <property type="molecule type" value="Genomic_DNA"/>
</dbReference>
<accession>A0ABT4YUT3</accession>
<name>A0ABT4YUT3_9VIBR</name>
<evidence type="ECO:0000313" key="3">
    <source>
        <dbReference type="Proteomes" id="UP001210678"/>
    </source>
</evidence>
<dbReference type="RefSeq" id="WP_272138712.1">
    <property type="nucleotide sequence ID" value="NZ_JAQLOI010000003.1"/>
</dbReference>
<organism evidence="2 3">
    <name type="scientific">Vibrio algarum</name>
    <dbReference type="NCBI Taxonomy" id="3020714"/>
    <lineage>
        <taxon>Bacteria</taxon>
        <taxon>Pseudomonadati</taxon>
        <taxon>Pseudomonadota</taxon>
        <taxon>Gammaproteobacteria</taxon>
        <taxon>Vibrionales</taxon>
        <taxon>Vibrionaceae</taxon>
        <taxon>Vibrio</taxon>
    </lineage>
</organism>
<dbReference type="InterPro" id="IPR029035">
    <property type="entry name" value="DHS-like_NAD/FAD-binding_dom"/>
</dbReference>
<dbReference type="SUPFAM" id="SSF52467">
    <property type="entry name" value="DHS-like NAD/FAD-binding domain"/>
    <property type="match status" value="1"/>
</dbReference>
<dbReference type="Pfam" id="PF00766">
    <property type="entry name" value="ETF_alpha"/>
    <property type="match status" value="1"/>
</dbReference>
<feature type="domain" description="Electron transfer flavoprotein alpha subunit C-terminal" evidence="1">
    <location>
        <begin position="203"/>
        <end position="282"/>
    </location>
</feature>
<keyword evidence="3" id="KW-1185">Reference proteome</keyword>
<reference evidence="2 3" key="1">
    <citation type="submission" date="2023-01" db="EMBL/GenBank/DDBJ databases">
        <title>Vibrio sp. KJ40-1 sp.nov, isolated from marine algae.</title>
        <authorList>
            <person name="Butt M."/>
            <person name="Kim J.M.J."/>
            <person name="Jeon C.O.C."/>
        </authorList>
    </citation>
    <scope>NUCLEOTIDE SEQUENCE [LARGE SCALE GENOMIC DNA]</scope>
    <source>
        <strain evidence="2 3">KJ40-1</strain>
    </source>
</reference>
<gene>
    <name evidence="2" type="ORF">PGX00_16825</name>
</gene>
<dbReference type="Gene3D" id="3.40.50.1220">
    <property type="entry name" value="TPP-binding domain"/>
    <property type="match status" value="1"/>
</dbReference>